<dbReference type="SMART" id="SM00361">
    <property type="entry name" value="RRM_1"/>
    <property type="match status" value="2"/>
</dbReference>
<keyword evidence="6 8" id="KW-0539">Nucleus</keyword>
<dbReference type="Gene3D" id="3.30.70.330">
    <property type="match status" value="3"/>
</dbReference>
<keyword evidence="2 8" id="KW-0507">mRNA processing</keyword>
<evidence type="ECO:0000259" key="9">
    <source>
        <dbReference type="PROSITE" id="PS50102"/>
    </source>
</evidence>
<dbReference type="AlphaFoldDB" id="A0A4P9WCA6"/>
<dbReference type="FunFam" id="3.30.70.330:FF:000097">
    <property type="entry name" value="U2 snRNP auxiliary factor large subunit"/>
    <property type="match status" value="1"/>
</dbReference>
<dbReference type="InterPro" id="IPR003954">
    <property type="entry name" value="RRM_euk-type"/>
</dbReference>
<dbReference type="CDD" id="cd12232">
    <property type="entry name" value="RRM3_U2AF65"/>
    <property type="match status" value="1"/>
</dbReference>
<gene>
    <name evidence="10" type="ORF">BDK51DRAFT_36346</name>
</gene>
<dbReference type="NCBIfam" id="TIGR01642">
    <property type="entry name" value="U2AF_lg"/>
    <property type="match status" value="1"/>
</dbReference>
<dbReference type="InterPro" id="IPR000504">
    <property type="entry name" value="RRM_dom"/>
</dbReference>
<comment type="function">
    <text evidence="8">Necessary for the splicing of pre-mRNA.</text>
</comment>
<dbReference type="CDD" id="cd12231">
    <property type="entry name" value="RRM2_U2AF65"/>
    <property type="match status" value="1"/>
</dbReference>
<dbReference type="GO" id="GO:0006397">
    <property type="term" value="P:mRNA processing"/>
    <property type="evidence" value="ECO:0007669"/>
    <property type="project" value="UniProtKB-KW"/>
</dbReference>
<keyword evidence="11" id="KW-1185">Reference proteome</keyword>
<evidence type="ECO:0000256" key="8">
    <source>
        <dbReference type="RuleBase" id="RU364135"/>
    </source>
</evidence>
<dbReference type="GO" id="GO:0003723">
    <property type="term" value="F:RNA binding"/>
    <property type="evidence" value="ECO:0007669"/>
    <property type="project" value="UniProtKB-UniRule"/>
</dbReference>
<dbReference type="InterPro" id="IPR012677">
    <property type="entry name" value="Nucleotide-bd_a/b_plait_sf"/>
</dbReference>
<protein>
    <recommendedName>
        <fullName evidence="8">Splicing factor U2AF subunit</fullName>
    </recommendedName>
    <alternativeName>
        <fullName evidence="8">U2 snRNP auxiliary factor large subunit</fullName>
    </alternativeName>
</protein>
<evidence type="ECO:0000256" key="7">
    <source>
        <dbReference type="PROSITE-ProRule" id="PRU00176"/>
    </source>
</evidence>
<dbReference type="EMBL" id="KZ996189">
    <property type="protein sequence ID" value="RKO89275.1"/>
    <property type="molecule type" value="Genomic_DNA"/>
</dbReference>
<comment type="similarity">
    <text evidence="8">Belongs to the splicing factor SR family.</text>
</comment>
<dbReference type="SUPFAM" id="SSF54928">
    <property type="entry name" value="RNA-binding domain, RBD"/>
    <property type="match status" value="2"/>
</dbReference>
<dbReference type="SMART" id="SM00360">
    <property type="entry name" value="RRM"/>
    <property type="match status" value="3"/>
</dbReference>
<keyword evidence="4 7" id="KW-0694">RNA-binding</keyword>
<evidence type="ECO:0000256" key="4">
    <source>
        <dbReference type="ARBA" id="ARBA00022884"/>
    </source>
</evidence>
<evidence type="ECO:0000256" key="2">
    <source>
        <dbReference type="ARBA" id="ARBA00022664"/>
    </source>
</evidence>
<dbReference type="CDD" id="cd12230">
    <property type="entry name" value="RRM1_U2AF65"/>
    <property type="match status" value="1"/>
</dbReference>
<feature type="domain" description="RRM" evidence="9">
    <location>
        <begin position="248"/>
        <end position="334"/>
    </location>
</feature>
<proteinExistence type="inferred from homology"/>
<evidence type="ECO:0000256" key="5">
    <source>
        <dbReference type="ARBA" id="ARBA00023187"/>
    </source>
</evidence>
<dbReference type="OrthoDB" id="10266058at2759"/>
<dbReference type="Proteomes" id="UP000269721">
    <property type="component" value="Unassembled WGS sequence"/>
</dbReference>
<feature type="domain" description="RRM" evidence="9">
    <location>
        <begin position="22"/>
        <end position="104"/>
    </location>
</feature>
<evidence type="ECO:0000256" key="3">
    <source>
        <dbReference type="ARBA" id="ARBA00022737"/>
    </source>
</evidence>
<name>A0A4P9WCA6_9FUNG</name>
<keyword evidence="5 8" id="KW-0508">mRNA splicing</keyword>
<comment type="subcellular location">
    <subcellularLocation>
        <location evidence="1 8">Nucleus</location>
    </subcellularLocation>
</comment>
<dbReference type="GO" id="GO:0005634">
    <property type="term" value="C:nucleus"/>
    <property type="evidence" value="ECO:0007669"/>
    <property type="project" value="UniProtKB-SubCell"/>
</dbReference>
<evidence type="ECO:0000313" key="11">
    <source>
        <dbReference type="Proteomes" id="UP000269721"/>
    </source>
</evidence>
<accession>A0A4P9WCA6</accession>
<evidence type="ECO:0000256" key="6">
    <source>
        <dbReference type="ARBA" id="ARBA00023242"/>
    </source>
</evidence>
<dbReference type="FunFam" id="3.30.70.330:FF:000676">
    <property type="entry name" value="U2 snRNP auxiliary factor large subunit"/>
    <property type="match status" value="1"/>
</dbReference>
<feature type="domain" description="RRM" evidence="9">
    <location>
        <begin position="133"/>
        <end position="211"/>
    </location>
</feature>
<reference evidence="11" key="1">
    <citation type="journal article" date="2018" name="Nat. Microbiol.">
        <title>Leveraging single-cell genomics to expand the fungal tree of life.</title>
        <authorList>
            <person name="Ahrendt S.R."/>
            <person name="Quandt C.A."/>
            <person name="Ciobanu D."/>
            <person name="Clum A."/>
            <person name="Salamov A."/>
            <person name="Andreopoulos B."/>
            <person name="Cheng J.F."/>
            <person name="Woyke T."/>
            <person name="Pelin A."/>
            <person name="Henrissat B."/>
            <person name="Reynolds N.K."/>
            <person name="Benny G.L."/>
            <person name="Smith M.E."/>
            <person name="James T.Y."/>
            <person name="Grigoriev I.V."/>
        </authorList>
    </citation>
    <scope>NUCLEOTIDE SEQUENCE [LARGE SCALE GENOMIC DNA]</scope>
</reference>
<evidence type="ECO:0000256" key="1">
    <source>
        <dbReference type="ARBA" id="ARBA00004123"/>
    </source>
</evidence>
<keyword evidence="3" id="KW-0677">Repeat</keyword>
<evidence type="ECO:0000313" key="10">
    <source>
        <dbReference type="EMBL" id="RKO89275.1"/>
    </source>
</evidence>
<dbReference type="PANTHER" id="PTHR23139">
    <property type="entry name" value="RNA-BINDING PROTEIN"/>
    <property type="match status" value="1"/>
</dbReference>
<dbReference type="PROSITE" id="PS50102">
    <property type="entry name" value="RRM"/>
    <property type="match status" value="3"/>
</dbReference>
<dbReference type="InterPro" id="IPR035979">
    <property type="entry name" value="RBD_domain_sf"/>
</dbReference>
<dbReference type="InterPro" id="IPR006529">
    <property type="entry name" value="U2AF_lg"/>
</dbReference>
<sequence>MRSSQGGGGATGQNASIARQARRLYVGNIPYGVSEEMLLGFFNDNMNQIGASTSASPPVIAAQINHDKNYAFVEFRTAEESSAAMAFDGITFNGQSLKIRRPKDYQPPVGYSSLAPTIHVPGVVSTNVPDSPNKIFVGGLPIYLNDEQVLELLKSFGELRAFNLVKEPITGQSKGFAFCEYVDPSLTDIACQGLNGMELGDKKLVVQRASVGAGKLGMPSVMPPMSMGLSMPLPIGIIGAPVLGEETRVLLLLNMVTPEELANDDDYQDILEDIKDECGKFGTVSDVVIPRPPSPSVGKIFVRFANPDQCGVALRALAGRKFAERTVVTAYYSEQKFEAQEY</sequence>
<dbReference type="GO" id="GO:0008380">
    <property type="term" value="P:RNA splicing"/>
    <property type="evidence" value="ECO:0007669"/>
    <property type="project" value="UniProtKB-KW"/>
</dbReference>
<dbReference type="Pfam" id="PF00076">
    <property type="entry name" value="RRM_1"/>
    <property type="match status" value="3"/>
</dbReference>
<organism evidence="10 11">
    <name type="scientific">Blyttiomyces helicus</name>
    <dbReference type="NCBI Taxonomy" id="388810"/>
    <lineage>
        <taxon>Eukaryota</taxon>
        <taxon>Fungi</taxon>
        <taxon>Fungi incertae sedis</taxon>
        <taxon>Chytridiomycota</taxon>
        <taxon>Chytridiomycota incertae sedis</taxon>
        <taxon>Chytridiomycetes</taxon>
        <taxon>Chytridiomycetes incertae sedis</taxon>
        <taxon>Blyttiomyces</taxon>
    </lineage>
</organism>